<feature type="region of interest" description="Disordered" evidence="5">
    <location>
        <begin position="144"/>
        <end position="173"/>
    </location>
</feature>
<protein>
    <recommendedName>
        <fullName evidence="11">PHD-type domain-containing protein</fullName>
    </recommendedName>
</protein>
<evidence type="ECO:0000259" key="7">
    <source>
        <dbReference type="PROSITE" id="PS50089"/>
    </source>
</evidence>
<organism evidence="9">
    <name type="scientific">Homalodisca liturata</name>
    <dbReference type="NCBI Taxonomy" id="320908"/>
    <lineage>
        <taxon>Eukaryota</taxon>
        <taxon>Metazoa</taxon>
        <taxon>Ecdysozoa</taxon>
        <taxon>Arthropoda</taxon>
        <taxon>Hexapoda</taxon>
        <taxon>Insecta</taxon>
        <taxon>Pterygota</taxon>
        <taxon>Neoptera</taxon>
        <taxon>Paraneoptera</taxon>
        <taxon>Hemiptera</taxon>
        <taxon>Auchenorrhyncha</taxon>
        <taxon>Membracoidea</taxon>
        <taxon>Cicadellidae</taxon>
        <taxon>Cicadellinae</taxon>
        <taxon>Proconiini</taxon>
        <taxon>Homalodisca</taxon>
    </lineage>
</organism>
<evidence type="ECO:0000313" key="9">
    <source>
        <dbReference type="EMBL" id="JAT02241.1"/>
    </source>
</evidence>
<dbReference type="EMBL" id="GECU01005466">
    <property type="protein sequence ID" value="JAT02241.1"/>
    <property type="molecule type" value="Transcribed_RNA"/>
</dbReference>
<evidence type="ECO:0000259" key="6">
    <source>
        <dbReference type="PROSITE" id="PS50016"/>
    </source>
</evidence>
<dbReference type="InterPro" id="IPR019786">
    <property type="entry name" value="Zinc_finger_PHD-type_CS"/>
</dbReference>
<dbReference type="AlphaFoldDB" id="A0A1B6JSP2"/>
<dbReference type="PROSITE" id="PS50089">
    <property type="entry name" value="ZF_RING_2"/>
    <property type="match status" value="2"/>
</dbReference>
<evidence type="ECO:0000313" key="10">
    <source>
        <dbReference type="EMBL" id="JAT02861.1"/>
    </source>
</evidence>
<dbReference type="InterPro" id="IPR017907">
    <property type="entry name" value="Znf_RING_CS"/>
</dbReference>
<feature type="compositionally biased region" description="Polar residues" evidence="5">
    <location>
        <begin position="146"/>
        <end position="168"/>
    </location>
</feature>
<evidence type="ECO:0000256" key="1">
    <source>
        <dbReference type="ARBA" id="ARBA00022723"/>
    </source>
</evidence>
<name>A0A1B6JSP2_9HEMI</name>
<evidence type="ECO:0000256" key="4">
    <source>
        <dbReference type="PROSITE-ProRule" id="PRU00175"/>
    </source>
</evidence>
<dbReference type="PANTHER" id="PTHR12618">
    <property type="entry name" value="PHD AND RING FINGER DOMAIN-CONTAINING PROTEIN 1"/>
    <property type="match status" value="1"/>
</dbReference>
<dbReference type="Pfam" id="PF13639">
    <property type="entry name" value="zf-RING_2"/>
    <property type="match status" value="1"/>
</dbReference>
<feature type="region of interest" description="Disordered" evidence="5">
    <location>
        <begin position="484"/>
        <end position="556"/>
    </location>
</feature>
<evidence type="ECO:0000256" key="5">
    <source>
        <dbReference type="SAM" id="MobiDB-lite"/>
    </source>
</evidence>
<dbReference type="InterPro" id="IPR001841">
    <property type="entry name" value="Znf_RING"/>
</dbReference>
<feature type="domain" description="PHD-type" evidence="6">
    <location>
        <begin position="667"/>
        <end position="717"/>
    </location>
</feature>
<feature type="compositionally biased region" description="Polar residues" evidence="5">
    <location>
        <begin position="225"/>
        <end position="242"/>
    </location>
</feature>
<evidence type="ECO:0000256" key="3">
    <source>
        <dbReference type="ARBA" id="ARBA00022833"/>
    </source>
</evidence>
<dbReference type="SUPFAM" id="SSF57850">
    <property type="entry name" value="RING/U-box"/>
    <property type="match status" value="1"/>
</dbReference>
<evidence type="ECO:0000256" key="2">
    <source>
        <dbReference type="ARBA" id="ARBA00022771"/>
    </source>
</evidence>
<feature type="domain" description="RING-type" evidence="7">
    <location>
        <begin position="670"/>
        <end position="714"/>
    </location>
</feature>
<dbReference type="InterPro" id="IPR001965">
    <property type="entry name" value="Znf_PHD"/>
</dbReference>
<feature type="domain" description="RING-type" evidence="7">
    <location>
        <begin position="559"/>
        <end position="600"/>
    </location>
</feature>
<dbReference type="Gene3D" id="3.30.40.10">
    <property type="entry name" value="Zinc/RING finger domain, C3HC4 (zinc finger)"/>
    <property type="match status" value="2"/>
</dbReference>
<evidence type="ECO:0008006" key="11">
    <source>
        <dbReference type="Google" id="ProtNLM"/>
    </source>
</evidence>
<dbReference type="PANTHER" id="PTHR12618:SF20">
    <property type="entry name" value="PHD AND RING FINGER DOMAIN-CONTAINING PROTEIN 1"/>
    <property type="match status" value="1"/>
</dbReference>
<feature type="region of interest" description="Disordered" evidence="5">
    <location>
        <begin position="225"/>
        <end position="335"/>
    </location>
</feature>
<dbReference type="PROSITE" id="PS50016">
    <property type="entry name" value="ZF_PHD_2"/>
    <property type="match status" value="1"/>
</dbReference>
<feature type="region of interest" description="Disordered" evidence="5">
    <location>
        <begin position="1"/>
        <end position="77"/>
    </location>
</feature>
<feature type="compositionally biased region" description="Polar residues" evidence="5">
    <location>
        <begin position="250"/>
        <end position="261"/>
    </location>
</feature>
<dbReference type="GO" id="GO:0008270">
    <property type="term" value="F:zinc ion binding"/>
    <property type="evidence" value="ECO:0007669"/>
    <property type="project" value="UniProtKB-KW"/>
</dbReference>
<dbReference type="EMBL" id="GECU01004846">
    <property type="protein sequence ID" value="JAT02861.1"/>
    <property type="molecule type" value="Transcribed_RNA"/>
</dbReference>
<reference evidence="9" key="1">
    <citation type="submission" date="2015-11" db="EMBL/GenBank/DDBJ databases">
        <title>De novo transcriptome assembly of four potential Pierce s Disease insect vectors from Arizona vineyards.</title>
        <authorList>
            <person name="Tassone E.E."/>
        </authorList>
    </citation>
    <scope>NUCLEOTIDE SEQUENCE</scope>
</reference>
<sequence length="724" mass="81443">MFRGPRRRAFMSSDSSDDGGSPRKRPSRSVAFVKTHVHSATNLRPVNSRKRRVRRHEYSDSSSDSSVIQPRKQLRRLPLIHSEDSSTSGHEENQTHLNPAVIEKISRSGNSTAGTSGVCRHSIDGVMNHSIDNATTSIQRMDILDSPTNPSISSQKVFERQSSSSSFDISPRKWRKRQALVTSDDDSVSSEEILHPARRGALRALSDYESGESRDRGHRLNVIRTRTVSESSSDNDVVQTRLGSRRKNQIDPTVTSDSSDSGMPVGFCRARKRKRICSSEESDSNPPNRRTRTTRSSNSTRSETSRTAGSRITVNERNRRTRRSTNSVNNVNRRNSVPTPMFEINRVINNPVNVRSSDVVYQIRTRSVVRSLNEPIRRDRDTNGPSRERITINFMNSDRRNGRRGMNDTNRTNIVRHSHRVRARRTTNYSPNTQNVANLLPAIGIANTVSSVYPDSQNGDSDVMFTHNDWDETFVDMLLSSISSSDSNDSFPTSRPIRLGARRNVPVLQDSDEESTSTTQNRDVDLADDNTVPKSEVSAPTKTSEVCSTSDSDGESEKCPICLTRFNLQEVGKPASCDHSFCVPCIQEWAKSKNTCPVDRRPFQSIVVRSHLQGKVVREIPVETPPVANFWESDEWWETLTVNYFVGEIASSESEEYYYDSDGDGPVERCTVCRQIEDSDAMILCDFCARVFHMACVTPPLQYVPVSNWYCPRCVQSGIVSESD</sequence>
<keyword evidence="2 4" id="KW-0863">Zinc-finger</keyword>
<dbReference type="PROSITE" id="PS00518">
    <property type="entry name" value="ZF_RING_1"/>
    <property type="match status" value="1"/>
</dbReference>
<keyword evidence="3" id="KW-0862">Zinc</keyword>
<dbReference type="InterPro" id="IPR019787">
    <property type="entry name" value="Znf_PHD-finger"/>
</dbReference>
<dbReference type="InterPro" id="IPR047157">
    <property type="entry name" value="PHRF1/Atg35"/>
</dbReference>
<dbReference type="InterPro" id="IPR011011">
    <property type="entry name" value="Znf_FYVE_PHD"/>
</dbReference>
<accession>A0A1B6JSP2</accession>
<feature type="compositionally biased region" description="Polar residues" evidence="5">
    <location>
        <begin position="538"/>
        <end position="551"/>
    </location>
</feature>
<keyword evidence="1" id="KW-0479">Metal-binding</keyword>
<dbReference type="CDD" id="cd15543">
    <property type="entry name" value="PHD_RSF1"/>
    <property type="match status" value="1"/>
</dbReference>
<feature type="compositionally biased region" description="Low complexity" evidence="5">
    <location>
        <begin position="324"/>
        <end position="335"/>
    </location>
</feature>
<gene>
    <name evidence="8" type="ORF">g.54543</name>
    <name evidence="9" type="ORF">g.54546</name>
    <name evidence="10" type="ORF">g.54550</name>
</gene>
<dbReference type="Pfam" id="PF00628">
    <property type="entry name" value="PHD"/>
    <property type="match status" value="1"/>
</dbReference>
<dbReference type="SMART" id="SM00249">
    <property type="entry name" value="PHD"/>
    <property type="match status" value="1"/>
</dbReference>
<dbReference type="SUPFAM" id="SSF57903">
    <property type="entry name" value="FYVE/PHD zinc finger"/>
    <property type="match status" value="1"/>
</dbReference>
<dbReference type="PROSITE" id="PS01359">
    <property type="entry name" value="ZF_PHD_1"/>
    <property type="match status" value="1"/>
</dbReference>
<dbReference type="SMART" id="SM00184">
    <property type="entry name" value="RING"/>
    <property type="match status" value="2"/>
</dbReference>
<dbReference type="EMBL" id="GECU01021218">
    <property type="protein sequence ID" value="JAS86488.1"/>
    <property type="molecule type" value="Transcribed_RNA"/>
</dbReference>
<dbReference type="InterPro" id="IPR013083">
    <property type="entry name" value="Znf_RING/FYVE/PHD"/>
</dbReference>
<proteinExistence type="predicted"/>
<evidence type="ECO:0000313" key="8">
    <source>
        <dbReference type="EMBL" id="JAS86488.1"/>
    </source>
</evidence>
<feature type="compositionally biased region" description="Low complexity" evidence="5">
    <location>
        <begin position="284"/>
        <end position="307"/>
    </location>
</feature>